<feature type="compositionally biased region" description="Polar residues" evidence="5">
    <location>
        <begin position="93"/>
        <end position="106"/>
    </location>
</feature>
<gene>
    <name evidence="6" type="ORF">PHLCEN_2v12572</name>
</gene>
<feature type="compositionally biased region" description="Basic residues" evidence="5">
    <location>
        <begin position="244"/>
        <end position="253"/>
    </location>
</feature>
<feature type="region of interest" description="Disordered" evidence="5">
    <location>
        <begin position="1"/>
        <end position="342"/>
    </location>
</feature>
<comment type="caution">
    <text evidence="6">The sequence shown here is derived from an EMBL/GenBank/DDBJ whole genome shotgun (WGS) entry which is preliminary data.</text>
</comment>
<keyword evidence="3" id="KW-1133">Transmembrane helix</keyword>
<accession>A0A2R6NGU9</accession>
<dbReference type="OrthoDB" id="5382797at2759"/>
<dbReference type="Proteomes" id="UP000186601">
    <property type="component" value="Unassembled WGS sequence"/>
</dbReference>
<evidence type="ECO:0000256" key="4">
    <source>
        <dbReference type="ARBA" id="ARBA00023136"/>
    </source>
</evidence>
<dbReference type="Gene3D" id="1.20.1510.10">
    <property type="entry name" value="Cation efflux protein transmembrane domain"/>
    <property type="match status" value="1"/>
</dbReference>
<dbReference type="STRING" id="98765.A0A2R6NGU9"/>
<evidence type="ECO:0008006" key="8">
    <source>
        <dbReference type="Google" id="ProtNLM"/>
    </source>
</evidence>
<feature type="compositionally biased region" description="Low complexity" evidence="5">
    <location>
        <begin position="228"/>
        <end position="241"/>
    </location>
</feature>
<feature type="compositionally biased region" description="Pro residues" evidence="5">
    <location>
        <begin position="36"/>
        <end position="45"/>
    </location>
</feature>
<proteinExistence type="predicted"/>
<evidence type="ECO:0000256" key="1">
    <source>
        <dbReference type="ARBA" id="ARBA00004141"/>
    </source>
</evidence>
<comment type="subcellular location">
    <subcellularLocation>
        <location evidence="1">Membrane</location>
        <topology evidence="1">Multi-pass membrane protein</topology>
    </subcellularLocation>
</comment>
<feature type="compositionally biased region" description="Polar residues" evidence="5">
    <location>
        <begin position="266"/>
        <end position="281"/>
    </location>
</feature>
<evidence type="ECO:0000313" key="6">
    <source>
        <dbReference type="EMBL" id="PSR71563.1"/>
    </source>
</evidence>
<evidence type="ECO:0000256" key="5">
    <source>
        <dbReference type="SAM" id="MobiDB-lite"/>
    </source>
</evidence>
<organism evidence="6 7">
    <name type="scientific">Hermanssonia centrifuga</name>
    <dbReference type="NCBI Taxonomy" id="98765"/>
    <lineage>
        <taxon>Eukaryota</taxon>
        <taxon>Fungi</taxon>
        <taxon>Dikarya</taxon>
        <taxon>Basidiomycota</taxon>
        <taxon>Agaricomycotina</taxon>
        <taxon>Agaricomycetes</taxon>
        <taxon>Polyporales</taxon>
        <taxon>Meruliaceae</taxon>
        <taxon>Hermanssonia</taxon>
    </lineage>
</organism>
<reference evidence="6 7" key="1">
    <citation type="submission" date="2018-02" db="EMBL/GenBank/DDBJ databases">
        <title>Genome sequence of the basidiomycete white-rot fungus Phlebia centrifuga.</title>
        <authorList>
            <person name="Granchi Z."/>
            <person name="Peng M."/>
            <person name="de Vries R.P."/>
            <person name="Hilden K."/>
            <person name="Makela M.R."/>
            <person name="Grigoriev I."/>
            <person name="Riley R."/>
        </authorList>
    </citation>
    <scope>NUCLEOTIDE SEQUENCE [LARGE SCALE GENOMIC DNA]</scope>
    <source>
        <strain evidence="6 7">FBCC195</strain>
    </source>
</reference>
<dbReference type="GO" id="GO:0016020">
    <property type="term" value="C:membrane"/>
    <property type="evidence" value="ECO:0007669"/>
    <property type="project" value="UniProtKB-SubCell"/>
</dbReference>
<feature type="compositionally biased region" description="Low complexity" evidence="5">
    <location>
        <begin position="186"/>
        <end position="204"/>
    </location>
</feature>
<keyword evidence="7" id="KW-1185">Reference proteome</keyword>
<dbReference type="EMBL" id="MLYV02001271">
    <property type="protein sequence ID" value="PSR71563.1"/>
    <property type="molecule type" value="Genomic_DNA"/>
</dbReference>
<protein>
    <recommendedName>
        <fullName evidence="8">Zinc transporter 6</fullName>
    </recommendedName>
</protein>
<sequence>MATPGNGQVSKIHIHRRKSSKEEEDNVLIFPLDEPSAPPLQPPPAHQKGRREDGNENGRGGLAHGNGSVKFVSLDSGTPSNGHGEWKGLGHSRVTSNPAIPSSSPAYGQIPVSHSHPPHPPSAGPYRTSFSVTRPVSNMGSYSHLHGTNGHLHPSPAMRQSFSLPAHGAHSRTRSVSGPFSPISPSPLSTSFPASHSSPAATSHGLSIATSSSDLEQPHSPPKGHAFPNGKGLPSSPPGSSQAHTRRHSRLHSRNLSVFFPRPGSLPSTSIAEDGNQEAQFTPSPSYSSSTSDDGIPMPSASPGPGQRTFREGFTFGARPPEEHFDTNSATGSPMSGAARRGHHHKHSLSHNFFSFLEPGGGSEDLHTQPTLTPVSPWAPISPFPMGKSDSNHTGLQTPIEDTNGYALSFMAREKSPDRKIYTPPQIEPSAAVAAGMQFILGASLWVIGQQVGSLSCTGLGYWVVFDAFGMGLGRVLPGYLAKQSQPGTTRRPYGNSRMETLFMYGQSVYLLFASVYVCKETVEHLLLSSGEGHHHHHGDEVADLFGIEFPSFLLCTTLLSLIGTAVIFNNQAKLVSATGNFIPPLPSLSPVRLSYSTVHYTYPPLVANLLSNPYTLAPVLFCASILCASAVLPPYQHRSFDLLLAGIETVVTFGLAYPAAVALGAVLLQTAPPRGLPGGRMEAFLRVMREVRLSVENASVQLTSAQIERHPQVLHLPAPHIWQLAPYFARPQHVRNLAKWDGPAQSLVVTLELHVAKDLPDDDVLRLTTWAWERCKTALRFGSRDGGGEGEADITVGIVRG</sequence>
<evidence type="ECO:0000256" key="2">
    <source>
        <dbReference type="ARBA" id="ARBA00022692"/>
    </source>
</evidence>
<name>A0A2R6NGU9_9APHY</name>
<evidence type="ECO:0000313" key="7">
    <source>
        <dbReference type="Proteomes" id="UP000186601"/>
    </source>
</evidence>
<dbReference type="SUPFAM" id="SSF161111">
    <property type="entry name" value="Cation efflux protein transmembrane domain-like"/>
    <property type="match status" value="1"/>
</dbReference>
<keyword evidence="4" id="KW-0472">Membrane</keyword>
<dbReference type="InterPro" id="IPR027469">
    <property type="entry name" value="Cation_efflux_TMD_sf"/>
</dbReference>
<feature type="compositionally biased region" description="Low complexity" evidence="5">
    <location>
        <begin position="282"/>
        <end position="292"/>
    </location>
</feature>
<evidence type="ECO:0000256" key="3">
    <source>
        <dbReference type="ARBA" id="ARBA00022989"/>
    </source>
</evidence>
<dbReference type="AlphaFoldDB" id="A0A2R6NGU9"/>
<feature type="compositionally biased region" description="Polar residues" evidence="5">
    <location>
        <begin position="128"/>
        <end position="141"/>
    </location>
</feature>
<keyword evidence="2" id="KW-0812">Transmembrane</keyword>